<proteinExistence type="predicted"/>
<gene>
    <name evidence="2" type="ORF">SAMN05421680_11977</name>
    <name evidence="1" type="ORF">Xmau_03787</name>
</gene>
<evidence type="ECO:0000313" key="2">
    <source>
        <dbReference type="EMBL" id="SFJ91035.1"/>
    </source>
</evidence>
<dbReference type="Pfam" id="PF11284">
    <property type="entry name" value="DUF3085"/>
    <property type="match status" value="1"/>
</dbReference>
<dbReference type="EMBL" id="FORG01000019">
    <property type="protein sequence ID" value="SFJ91035.1"/>
    <property type="molecule type" value="Genomic_DNA"/>
</dbReference>
<evidence type="ECO:0000313" key="4">
    <source>
        <dbReference type="Proteomes" id="UP000224607"/>
    </source>
</evidence>
<reference evidence="2" key="2">
    <citation type="submission" date="2016-10" db="EMBL/GenBank/DDBJ databases">
        <authorList>
            <person name="de Groot N.N."/>
        </authorList>
    </citation>
    <scope>NUCLEOTIDE SEQUENCE [LARGE SCALE GENOMIC DNA]</scope>
    <source>
        <strain evidence="2">DSM 17908</strain>
    </source>
</reference>
<protein>
    <recommendedName>
        <fullName evidence="5">DUF3085 domain-containing protein</fullName>
    </recommendedName>
</protein>
<dbReference type="InterPro" id="IPR021436">
    <property type="entry name" value="DUF3085"/>
</dbReference>
<dbReference type="EMBL" id="NITY01000020">
    <property type="protein sequence ID" value="PHM37571.1"/>
    <property type="molecule type" value="Genomic_DNA"/>
</dbReference>
<dbReference type="RefSeq" id="WP_092512848.1">
    <property type="nucleotide sequence ID" value="NZ_CAWNQB010000013.1"/>
</dbReference>
<dbReference type="Proteomes" id="UP000198919">
    <property type="component" value="Unassembled WGS sequence"/>
</dbReference>
<evidence type="ECO:0008006" key="5">
    <source>
        <dbReference type="Google" id="ProtNLM"/>
    </source>
</evidence>
<dbReference type="Proteomes" id="UP000224607">
    <property type="component" value="Unassembled WGS sequence"/>
</dbReference>
<dbReference type="OrthoDB" id="6520566at2"/>
<reference evidence="1 4" key="3">
    <citation type="journal article" date="2017" name="Nat. Microbiol.">
        <title>Natural product diversity associated with the nematode symbionts Photorhabdus and Xenorhabdus.</title>
        <authorList>
            <person name="Tobias N.J."/>
            <person name="Wolff H."/>
            <person name="Djahanschiri B."/>
            <person name="Grundmann F."/>
            <person name="Kronenwerth M."/>
            <person name="Shi Y.M."/>
            <person name="Simonyi S."/>
            <person name="Grun P."/>
            <person name="Shapiro-Ilan D."/>
            <person name="Pidot S.J."/>
            <person name="Stinear T.P."/>
            <person name="Ebersberger I."/>
            <person name="Bode H.B."/>
        </authorList>
    </citation>
    <scope>NUCLEOTIDE SEQUENCE [LARGE SCALE GENOMIC DNA]</scope>
    <source>
        <strain evidence="1 4">DSM 17908</strain>
    </source>
</reference>
<evidence type="ECO:0000313" key="1">
    <source>
        <dbReference type="EMBL" id="PHM37571.1"/>
    </source>
</evidence>
<accession>A0A1I3V6W4</accession>
<reference evidence="3" key="1">
    <citation type="submission" date="2016-10" db="EMBL/GenBank/DDBJ databases">
        <authorList>
            <person name="Varghese N."/>
            <person name="Submissions S."/>
        </authorList>
    </citation>
    <scope>NUCLEOTIDE SEQUENCE [LARGE SCALE GENOMIC DNA]</scope>
    <source>
        <strain evidence="3">DSM 17908</strain>
    </source>
</reference>
<dbReference type="AlphaFoldDB" id="A0A1I3V6W4"/>
<evidence type="ECO:0000313" key="3">
    <source>
        <dbReference type="Proteomes" id="UP000198919"/>
    </source>
</evidence>
<name>A0A1I3V6W4_9GAMM</name>
<sequence>MLKFMSEDVVKVFEIALREKCGVLLVKDHGVYLMPDIEGKPPAIAYAEGLNPDIDGYIYDVVREKCGGDDFEEHLEHDESLFQRICQEKFDLNVSVTKTRIYLKTVRQGSLCA</sequence>
<organism evidence="2 3">
    <name type="scientific">Xenorhabdus mauleonii</name>
    <dbReference type="NCBI Taxonomy" id="351675"/>
    <lineage>
        <taxon>Bacteria</taxon>
        <taxon>Pseudomonadati</taxon>
        <taxon>Pseudomonadota</taxon>
        <taxon>Gammaproteobacteria</taxon>
        <taxon>Enterobacterales</taxon>
        <taxon>Morganellaceae</taxon>
        <taxon>Xenorhabdus</taxon>
    </lineage>
</organism>
<keyword evidence="4" id="KW-1185">Reference proteome</keyword>
<dbReference type="STRING" id="351675.SAMN05421680_11977"/>